<dbReference type="InterPro" id="IPR047650">
    <property type="entry name" value="Transpos_IS110"/>
</dbReference>
<dbReference type="PANTHER" id="PTHR33055:SF13">
    <property type="entry name" value="TRANSPOSASE"/>
    <property type="match status" value="1"/>
</dbReference>
<organism evidence="4 5">
    <name type="scientific">Oedothorax gibbosus</name>
    <dbReference type="NCBI Taxonomy" id="931172"/>
    <lineage>
        <taxon>Eukaryota</taxon>
        <taxon>Metazoa</taxon>
        <taxon>Ecdysozoa</taxon>
        <taxon>Arthropoda</taxon>
        <taxon>Chelicerata</taxon>
        <taxon>Arachnida</taxon>
        <taxon>Araneae</taxon>
        <taxon>Araneomorphae</taxon>
        <taxon>Entelegynae</taxon>
        <taxon>Araneoidea</taxon>
        <taxon>Linyphiidae</taxon>
        <taxon>Erigoninae</taxon>
        <taxon>Oedothorax</taxon>
    </lineage>
</organism>
<sequence length="394" mass="43441">MQYTLFYGGIMVSSNIVAGIDVSKGKLDIHIHPLGHYKMFENNAQAIDKILDFLHLYNVTKVGLEATGGYEKLCAHVLLANGFEVFVVQPRWVRDYAKSLGITTKTDKIDCNIISRYIDNSDMRVTPLKVSNIDFLKQKLSRRNQLVEIAKIQKTQAHQITDTYIIKQIEELIVLLQNQIKALENEMIAFIDQNQELKRKYISITSIPGASKITAITMICYLPELGTLRHKEISSLSGVAPFNRDSGFSKGKREEVTVAKGQNLSLGAVIAEKAEDNLIRTLNPTATDGTQNAIGVIASDINAKENLKAVIITRIALLSDHAIVWPPATDGTQTAIGVITSDVNATETTKAVIITRIAMLADHAVVWPANITEEQKAAAIKQLEARGIIIRKGV</sequence>
<keyword evidence="1" id="KW-0175">Coiled coil</keyword>
<feature type="coiled-coil region" evidence="1">
    <location>
        <begin position="166"/>
        <end position="200"/>
    </location>
</feature>
<comment type="caution">
    <text evidence="4">The sequence shown here is derived from an EMBL/GenBank/DDBJ whole genome shotgun (WGS) entry which is preliminary data.</text>
</comment>
<dbReference type="Pfam" id="PF02371">
    <property type="entry name" value="Transposase_20"/>
    <property type="match status" value="1"/>
</dbReference>
<dbReference type="Pfam" id="PF02924">
    <property type="entry name" value="HDPD"/>
    <property type="match status" value="1"/>
</dbReference>
<dbReference type="GO" id="GO:0006313">
    <property type="term" value="P:DNA transposition"/>
    <property type="evidence" value="ECO:0007669"/>
    <property type="project" value="InterPro"/>
</dbReference>
<protein>
    <recommendedName>
        <fullName evidence="6">Transposase</fullName>
    </recommendedName>
</protein>
<dbReference type="GO" id="GO:0003677">
    <property type="term" value="F:DNA binding"/>
    <property type="evidence" value="ECO:0007669"/>
    <property type="project" value="InterPro"/>
</dbReference>
<dbReference type="AlphaFoldDB" id="A0AAV6TRL8"/>
<dbReference type="Gene3D" id="2.40.300.10">
    <property type="entry name" value="Head decoration protein D"/>
    <property type="match status" value="1"/>
</dbReference>
<name>A0AAV6TRL8_9ARAC</name>
<dbReference type="GO" id="GO:0004803">
    <property type="term" value="F:transposase activity"/>
    <property type="evidence" value="ECO:0007669"/>
    <property type="project" value="InterPro"/>
</dbReference>
<dbReference type="PANTHER" id="PTHR33055">
    <property type="entry name" value="TRANSPOSASE FOR INSERTION SEQUENCE ELEMENT IS1111A"/>
    <property type="match status" value="1"/>
</dbReference>
<dbReference type="InterPro" id="IPR004195">
    <property type="entry name" value="Head_decoration_D"/>
</dbReference>
<evidence type="ECO:0000256" key="1">
    <source>
        <dbReference type="SAM" id="Coils"/>
    </source>
</evidence>
<evidence type="ECO:0000259" key="3">
    <source>
        <dbReference type="Pfam" id="PF02371"/>
    </source>
</evidence>
<proteinExistence type="predicted"/>
<dbReference type="InterPro" id="IPR002525">
    <property type="entry name" value="Transp_IS110-like_N"/>
</dbReference>
<reference evidence="4 5" key="1">
    <citation type="journal article" date="2022" name="Nat. Ecol. Evol.">
        <title>A masculinizing supergene underlies an exaggerated male reproductive morph in a spider.</title>
        <authorList>
            <person name="Hendrickx F."/>
            <person name="De Corte Z."/>
            <person name="Sonet G."/>
            <person name="Van Belleghem S.M."/>
            <person name="Kostlbacher S."/>
            <person name="Vangestel C."/>
        </authorList>
    </citation>
    <scope>NUCLEOTIDE SEQUENCE [LARGE SCALE GENOMIC DNA]</scope>
    <source>
        <strain evidence="4">W744_W776</strain>
    </source>
</reference>
<keyword evidence="5" id="KW-1185">Reference proteome</keyword>
<dbReference type="InterPro" id="IPR003346">
    <property type="entry name" value="Transposase_20"/>
</dbReference>
<dbReference type="Proteomes" id="UP000827092">
    <property type="component" value="Unassembled WGS sequence"/>
</dbReference>
<evidence type="ECO:0008006" key="6">
    <source>
        <dbReference type="Google" id="ProtNLM"/>
    </source>
</evidence>
<accession>A0AAV6TRL8</accession>
<gene>
    <name evidence="4" type="ORF">JTE90_027142</name>
</gene>
<evidence type="ECO:0000313" key="5">
    <source>
        <dbReference type="Proteomes" id="UP000827092"/>
    </source>
</evidence>
<feature type="domain" description="Transposase IS110-like N-terminal" evidence="2">
    <location>
        <begin position="18"/>
        <end position="164"/>
    </location>
</feature>
<evidence type="ECO:0000259" key="2">
    <source>
        <dbReference type="Pfam" id="PF01548"/>
    </source>
</evidence>
<evidence type="ECO:0000313" key="4">
    <source>
        <dbReference type="EMBL" id="KAG8174672.1"/>
    </source>
</evidence>
<feature type="domain" description="Transposase IS116/IS110/IS902 C-terminal" evidence="3">
    <location>
        <begin position="204"/>
        <end position="253"/>
    </location>
</feature>
<dbReference type="EMBL" id="JAFNEN010001166">
    <property type="protein sequence ID" value="KAG8174672.1"/>
    <property type="molecule type" value="Genomic_DNA"/>
</dbReference>
<dbReference type="Pfam" id="PF01548">
    <property type="entry name" value="DEDD_Tnp_IS110"/>
    <property type="match status" value="1"/>
</dbReference>